<keyword evidence="9" id="KW-1185">Reference proteome</keyword>
<evidence type="ECO:0000313" key="8">
    <source>
        <dbReference type="EMBL" id="SNS47832.1"/>
    </source>
</evidence>
<evidence type="ECO:0000256" key="6">
    <source>
        <dbReference type="SAM" id="Phobius"/>
    </source>
</evidence>
<gene>
    <name evidence="8" type="ORF">SAMN06295912_10795</name>
</gene>
<reference evidence="9" key="1">
    <citation type="submission" date="2017-06" db="EMBL/GenBank/DDBJ databases">
        <authorList>
            <person name="Varghese N."/>
            <person name="Submissions S."/>
        </authorList>
    </citation>
    <scope>NUCLEOTIDE SEQUENCE [LARGE SCALE GENOMIC DNA]</scope>
    <source>
        <strain evidence="9">LNB2</strain>
    </source>
</reference>
<dbReference type="Gene3D" id="2.40.10.340">
    <property type="entry name" value="Rod shape-determining protein MreC, domain 1"/>
    <property type="match status" value="1"/>
</dbReference>
<evidence type="ECO:0000256" key="3">
    <source>
        <dbReference type="ARBA" id="ARBA00022960"/>
    </source>
</evidence>
<dbReference type="PANTHER" id="PTHR34138:SF1">
    <property type="entry name" value="CELL SHAPE-DETERMINING PROTEIN MREC"/>
    <property type="match status" value="1"/>
</dbReference>
<dbReference type="GO" id="GO:0005886">
    <property type="term" value="C:plasma membrane"/>
    <property type="evidence" value="ECO:0007669"/>
    <property type="project" value="TreeGrafter"/>
</dbReference>
<dbReference type="InterPro" id="IPR042175">
    <property type="entry name" value="Cell/Rod_MreC_2"/>
</dbReference>
<keyword evidence="6" id="KW-0472">Membrane</keyword>
<dbReference type="InterPro" id="IPR042177">
    <property type="entry name" value="Cell/Rod_1"/>
</dbReference>
<dbReference type="EMBL" id="FZOS01000007">
    <property type="protein sequence ID" value="SNS47832.1"/>
    <property type="molecule type" value="Genomic_DNA"/>
</dbReference>
<dbReference type="Gene3D" id="2.40.10.350">
    <property type="entry name" value="Rod shape-determining protein MreC, domain 2"/>
    <property type="match status" value="1"/>
</dbReference>
<name>A0A239EVA5_9SPHN</name>
<evidence type="ECO:0000313" key="9">
    <source>
        <dbReference type="Proteomes" id="UP000198281"/>
    </source>
</evidence>
<keyword evidence="3 5" id="KW-0133">Cell shape</keyword>
<keyword evidence="6" id="KW-0812">Transmembrane</keyword>
<dbReference type="InterPro" id="IPR007221">
    <property type="entry name" value="MreC"/>
</dbReference>
<dbReference type="GO" id="GO:0008360">
    <property type="term" value="P:regulation of cell shape"/>
    <property type="evidence" value="ECO:0007669"/>
    <property type="project" value="UniProtKB-KW"/>
</dbReference>
<evidence type="ECO:0000256" key="4">
    <source>
        <dbReference type="ARBA" id="ARBA00032089"/>
    </source>
</evidence>
<dbReference type="Pfam" id="PF04085">
    <property type="entry name" value="MreC"/>
    <property type="match status" value="1"/>
</dbReference>
<protein>
    <recommendedName>
        <fullName evidence="2 5">Cell shape-determining protein MreC</fullName>
    </recommendedName>
    <alternativeName>
        <fullName evidence="4 5">Cell shape protein MreC</fullName>
    </alternativeName>
</protein>
<dbReference type="InterPro" id="IPR055342">
    <property type="entry name" value="MreC_beta-barrel_core"/>
</dbReference>
<dbReference type="PIRSF" id="PIRSF038471">
    <property type="entry name" value="MreC"/>
    <property type="match status" value="1"/>
</dbReference>
<sequence length="292" mass="30015">MAPPRLRRPGFSRRAQYGLFAAYVVAVAGIVVALLLLAAARFDPQGFAVLRSAATDLTAPITGAARSAVDGVGSAGDGISAYWRAGSQNAELRRELEASRAKLVEARAIDFENRRLKRLLGIVGDGRETVAVVRIVGSTASSSRRLVTLSAGGSSGVKTGQPVRSAEGLIGRVVESGRISARALLITDASSTVPVQIIRSGVAALATGQGNGRIDLRPLIAGASPFRRGDVVMTTGAGGVFPAGIPVAVVTKVSRDGAEAMPLADPAKLDFAVVLKPFQPDLPPPPPANTAP</sequence>
<comment type="similarity">
    <text evidence="1 5">Belongs to the MreC family.</text>
</comment>
<evidence type="ECO:0000259" key="7">
    <source>
        <dbReference type="Pfam" id="PF04085"/>
    </source>
</evidence>
<dbReference type="NCBIfam" id="TIGR00219">
    <property type="entry name" value="mreC"/>
    <property type="match status" value="1"/>
</dbReference>
<dbReference type="Proteomes" id="UP000198281">
    <property type="component" value="Unassembled WGS sequence"/>
</dbReference>
<feature type="transmembrane region" description="Helical" evidence="6">
    <location>
        <begin position="20"/>
        <end position="42"/>
    </location>
</feature>
<dbReference type="OrthoDB" id="8478127at2"/>
<dbReference type="PANTHER" id="PTHR34138">
    <property type="entry name" value="CELL SHAPE-DETERMINING PROTEIN MREC"/>
    <property type="match status" value="1"/>
</dbReference>
<keyword evidence="6" id="KW-1133">Transmembrane helix</keyword>
<evidence type="ECO:0000256" key="2">
    <source>
        <dbReference type="ARBA" id="ARBA00013855"/>
    </source>
</evidence>
<dbReference type="RefSeq" id="WP_089219207.1">
    <property type="nucleotide sequence ID" value="NZ_FZOS01000007.1"/>
</dbReference>
<evidence type="ECO:0000256" key="5">
    <source>
        <dbReference type="PIRNR" id="PIRNR038471"/>
    </source>
</evidence>
<proteinExistence type="inferred from homology"/>
<organism evidence="8 9">
    <name type="scientific">Edaphosphingomonas laterariae</name>
    <dbReference type="NCBI Taxonomy" id="861865"/>
    <lineage>
        <taxon>Bacteria</taxon>
        <taxon>Pseudomonadati</taxon>
        <taxon>Pseudomonadota</taxon>
        <taxon>Alphaproteobacteria</taxon>
        <taxon>Sphingomonadales</taxon>
        <taxon>Rhizorhabdaceae</taxon>
        <taxon>Edaphosphingomonas</taxon>
    </lineage>
</organism>
<dbReference type="NCBIfam" id="NF010513">
    <property type="entry name" value="PRK13922.12-3"/>
    <property type="match status" value="1"/>
</dbReference>
<dbReference type="AlphaFoldDB" id="A0A239EVA5"/>
<accession>A0A239EVA5</accession>
<evidence type="ECO:0000256" key="1">
    <source>
        <dbReference type="ARBA" id="ARBA00009369"/>
    </source>
</evidence>
<feature type="domain" description="Rod shape-determining protein MreC beta-barrel core" evidence="7">
    <location>
        <begin position="135"/>
        <end position="275"/>
    </location>
</feature>
<comment type="function">
    <text evidence="5">Involved in formation and maintenance of cell shape.</text>
</comment>